<dbReference type="Proteomes" id="UP001060215">
    <property type="component" value="Chromosome 2"/>
</dbReference>
<accession>A0ACC0I1Q7</accession>
<evidence type="ECO:0000313" key="2">
    <source>
        <dbReference type="Proteomes" id="UP001060215"/>
    </source>
</evidence>
<dbReference type="EMBL" id="CM045759">
    <property type="protein sequence ID" value="KAI8018672.1"/>
    <property type="molecule type" value="Genomic_DNA"/>
</dbReference>
<name>A0ACC0I1Q7_9ERIC</name>
<sequence>MKVKPKDVTMTALLAKAAAMALAQHPVMNATCKDVKSFTYNSIINIAVVVAINGGLITLVLPDADKLDLYLLSQKWKELIEKAWPSNFSPMRTFTLSNLGMFGVDRFDVILPPG</sequence>
<protein>
    <submittedName>
        <fullName evidence="1">Uncharacterized protein</fullName>
    </submittedName>
</protein>
<proteinExistence type="predicted"/>
<keyword evidence="2" id="KW-1185">Reference proteome</keyword>
<comment type="caution">
    <text evidence="1">The sequence shown here is derived from an EMBL/GenBank/DDBJ whole genome shotgun (WGS) entry which is preliminary data.</text>
</comment>
<reference evidence="1 2" key="1">
    <citation type="journal article" date="2022" name="Plant J.">
        <title>Chromosome-level genome of Camellia lanceoleosa provides a valuable resource for understanding genome evolution and self-incompatibility.</title>
        <authorList>
            <person name="Gong W."/>
            <person name="Xiao S."/>
            <person name="Wang L."/>
            <person name="Liao Z."/>
            <person name="Chang Y."/>
            <person name="Mo W."/>
            <person name="Hu G."/>
            <person name="Li W."/>
            <person name="Zhao G."/>
            <person name="Zhu H."/>
            <person name="Hu X."/>
            <person name="Ji K."/>
            <person name="Xiang X."/>
            <person name="Song Q."/>
            <person name="Yuan D."/>
            <person name="Jin S."/>
            <person name="Zhang L."/>
        </authorList>
    </citation>
    <scope>NUCLEOTIDE SEQUENCE [LARGE SCALE GENOMIC DNA]</scope>
    <source>
        <strain evidence="1">SQ_2022a</strain>
    </source>
</reference>
<gene>
    <name evidence="1" type="ORF">LOK49_LG04G02976</name>
</gene>
<evidence type="ECO:0000313" key="1">
    <source>
        <dbReference type="EMBL" id="KAI8018672.1"/>
    </source>
</evidence>
<organism evidence="1 2">
    <name type="scientific">Camellia lanceoleosa</name>
    <dbReference type="NCBI Taxonomy" id="1840588"/>
    <lineage>
        <taxon>Eukaryota</taxon>
        <taxon>Viridiplantae</taxon>
        <taxon>Streptophyta</taxon>
        <taxon>Embryophyta</taxon>
        <taxon>Tracheophyta</taxon>
        <taxon>Spermatophyta</taxon>
        <taxon>Magnoliopsida</taxon>
        <taxon>eudicotyledons</taxon>
        <taxon>Gunneridae</taxon>
        <taxon>Pentapetalae</taxon>
        <taxon>asterids</taxon>
        <taxon>Ericales</taxon>
        <taxon>Theaceae</taxon>
        <taxon>Camellia</taxon>
    </lineage>
</organism>